<dbReference type="AlphaFoldDB" id="A0A7Z9DWB2"/>
<feature type="region of interest" description="Disordered" evidence="1">
    <location>
        <begin position="52"/>
        <end position="93"/>
    </location>
</feature>
<reference evidence="2" key="1">
    <citation type="submission" date="2019-10" db="EMBL/GenBank/DDBJ databases">
        <authorList>
            <consortium name="Genoscope - CEA"/>
            <person name="William W."/>
        </authorList>
    </citation>
    <scope>NUCLEOTIDE SEQUENCE [LARGE SCALE GENOMIC DNA]</scope>
    <source>
        <strain evidence="2">BBR_PRJEB10994</strain>
    </source>
</reference>
<gene>
    <name evidence="2" type="ORF">PL9631_1050026</name>
</gene>
<name>A0A7Z9DWB2_9CYAN</name>
<dbReference type="RefSeq" id="WP_083623622.1">
    <property type="nucleotide sequence ID" value="NZ_LR735026.1"/>
</dbReference>
<accession>A0A7Z9DWB2</accession>
<evidence type="ECO:0000313" key="3">
    <source>
        <dbReference type="Proteomes" id="UP000182190"/>
    </source>
</evidence>
<evidence type="ECO:0000256" key="1">
    <source>
        <dbReference type="SAM" id="MobiDB-lite"/>
    </source>
</evidence>
<sequence>MNTNKTNGLSTRTKIWMGVGAYILTAGLGNVANASTTQSLSNSIPEIASGIATSGDTFTSRDMLQASTDGDTDSTKDDDKKDEGGESGEGGEG</sequence>
<proteinExistence type="predicted"/>
<dbReference type="EMBL" id="CZCS02000008">
    <property type="protein sequence ID" value="VXD12165.1"/>
    <property type="molecule type" value="Genomic_DNA"/>
</dbReference>
<comment type="caution">
    <text evidence="2">The sequence shown here is derived from an EMBL/GenBank/DDBJ whole genome shotgun (WGS) entry which is preliminary data.</text>
</comment>
<dbReference type="Proteomes" id="UP000182190">
    <property type="component" value="Unassembled WGS sequence"/>
</dbReference>
<protein>
    <submittedName>
        <fullName evidence="2">Uncharacterized protein</fullName>
    </submittedName>
</protein>
<dbReference type="OrthoDB" id="467346at2"/>
<keyword evidence="3" id="KW-1185">Reference proteome</keyword>
<evidence type="ECO:0000313" key="2">
    <source>
        <dbReference type="EMBL" id="VXD12165.1"/>
    </source>
</evidence>
<feature type="compositionally biased region" description="Polar residues" evidence="1">
    <location>
        <begin position="52"/>
        <end position="66"/>
    </location>
</feature>
<organism evidence="2 3">
    <name type="scientific">Planktothrix paucivesiculata PCC 9631</name>
    <dbReference type="NCBI Taxonomy" id="671071"/>
    <lineage>
        <taxon>Bacteria</taxon>
        <taxon>Bacillati</taxon>
        <taxon>Cyanobacteriota</taxon>
        <taxon>Cyanophyceae</taxon>
        <taxon>Oscillatoriophycideae</taxon>
        <taxon>Oscillatoriales</taxon>
        <taxon>Microcoleaceae</taxon>
        <taxon>Planktothrix</taxon>
    </lineage>
</organism>
<feature type="compositionally biased region" description="Basic and acidic residues" evidence="1">
    <location>
        <begin position="73"/>
        <end position="84"/>
    </location>
</feature>